<dbReference type="AlphaFoldDB" id="X1U003"/>
<proteinExistence type="predicted"/>
<accession>X1U003</accession>
<evidence type="ECO:0008006" key="2">
    <source>
        <dbReference type="Google" id="ProtNLM"/>
    </source>
</evidence>
<organism evidence="1">
    <name type="scientific">marine sediment metagenome</name>
    <dbReference type="NCBI Taxonomy" id="412755"/>
    <lineage>
        <taxon>unclassified sequences</taxon>
        <taxon>metagenomes</taxon>
        <taxon>ecological metagenomes</taxon>
    </lineage>
</organism>
<dbReference type="EMBL" id="BARW01025649">
    <property type="protein sequence ID" value="GAJ10888.1"/>
    <property type="molecule type" value="Genomic_DNA"/>
</dbReference>
<comment type="caution">
    <text evidence="1">The sequence shown here is derived from an EMBL/GenBank/DDBJ whole genome shotgun (WGS) entry which is preliminary data.</text>
</comment>
<reference evidence="1" key="1">
    <citation type="journal article" date="2014" name="Front. Microbiol.">
        <title>High frequency of phylogenetically diverse reductive dehalogenase-homologous genes in deep subseafloor sedimentary metagenomes.</title>
        <authorList>
            <person name="Kawai M."/>
            <person name="Futagami T."/>
            <person name="Toyoda A."/>
            <person name="Takaki Y."/>
            <person name="Nishi S."/>
            <person name="Hori S."/>
            <person name="Arai W."/>
            <person name="Tsubouchi T."/>
            <person name="Morono Y."/>
            <person name="Uchiyama I."/>
            <person name="Ito T."/>
            <person name="Fujiyama A."/>
            <person name="Inagaki F."/>
            <person name="Takami H."/>
        </authorList>
    </citation>
    <scope>NUCLEOTIDE SEQUENCE</scope>
    <source>
        <strain evidence="1">Expedition CK06-06</strain>
    </source>
</reference>
<gene>
    <name evidence="1" type="ORF">S12H4_41989</name>
</gene>
<name>X1U003_9ZZZZ</name>
<evidence type="ECO:0000313" key="1">
    <source>
        <dbReference type="EMBL" id="GAJ10888.1"/>
    </source>
</evidence>
<sequence length="223" mass="24761">MEFKHETCQQYIARRLSEGWSIVCQYGYTIILSPPNGTFLRPVDLRNDIETLRPNAPGDECSIDSQGGWCPVCPNHWEGVSDVVPDDDVAYVRNTAVTSYLRDLYALPASSGSGTINFIKIYFRCSWWNTPGFAKPSLKSDDTITDGTEVAIETEWTTFKTYSQQWDTNPADGQPWGSDWSVIDALQIGVSLKMGAGGQALCTQVYVEVDYTPVGRSFGFIIG</sequence>
<protein>
    <recommendedName>
        <fullName evidence="2">TGF-beta propeptide domain-containing protein</fullName>
    </recommendedName>
</protein>